<proteinExistence type="predicted"/>
<comment type="caution">
    <text evidence="1">The sequence shown here is derived from an EMBL/GenBank/DDBJ whole genome shotgun (WGS) entry which is preliminary data.</text>
</comment>
<reference evidence="1 2" key="1">
    <citation type="submission" date="2019-01" db="EMBL/GenBank/DDBJ databases">
        <title>Genomes sequencing and comparative genomics of infectious freshwater microsporidia, Cucumispora dikerogammari and Thelohania contejeani.</title>
        <authorList>
            <person name="Cormier A."/>
            <person name="Giraud I."/>
            <person name="Wattier R."/>
            <person name="Teixeira M."/>
            <person name="Grandjean F."/>
            <person name="Rigaud T."/>
            <person name="Cordaux R."/>
        </authorList>
    </citation>
    <scope>NUCLEOTIDE SEQUENCE [LARGE SCALE GENOMIC DNA]</scope>
    <source>
        <strain evidence="1">T1</strain>
        <tissue evidence="1">Spores</tissue>
    </source>
</reference>
<gene>
    <name evidence="1" type="ORF">TCON_1888</name>
</gene>
<dbReference type="EMBL" id="SBIQ01000161">
    <property type="protein sequence ID" value="KAF7682901.1"/>
    <property type="molecule type" value="Genomic_DNA"/>
</dbReference>
<name>A0ABQ7HXL0_9MICR</name>
<accession>A0ABQ7HXL0</accession>
<evidence type="ECO:0000313" key="1">
    <source>
        <dbReference type="EMBL" id="KAF7682901.1"/>
    </source>
</evidence>
<sequence length="359" mass="41938">MRYSHMAVKSNPTHEESTMPSCINIEMLNIIDTYTNMINGEQVFKMILKNGKWHHEKLLKLLISENFIGKITNADDIIKKRSEKMIEEIKKMVILSNQLVDVDDHPIKKSVLNYTTSIIKEIINKRNKKSIKIIDDHLNNLKIIISSMIERVESHTQIKLFPDLAETLVHKFVIKFVLENINNMSQDIHIFETLINEDQYKVVDHLKAIIESPENDKPITSQLSAINLQEIINAYYNMNNRFINQLKKSIDDFKNELDKSVQHGLKMAKVPHSKDFQHDLNKLYKDMEGLIAKGMTDINDILYDKENLNLIKETVKKSNDVLCCFIERYVYNLNKKAFDILKETVIGTIQELYHTYETD</sequence>
<organism evidence="1 2">
    <name type="scientific">Astathelohania contejeani</name>
    <dbReference type="NCBI Taxonomy" id="164912"/>
    <lineage>
        <taxon>Eukaryota</taxon>
        <taxon>Fungi</taxon>
        <taxon>Fungi incertae sedis</taxon>
        <taxon>Microsporidia</taxon>
        <taxon>Astathelohaniidae</taxon>
        <taxon>Astathelohania</taxon>
    </lineage>
</organism>
<protein>
    <submittedName>
        <fullName evidence="1">Uncharacterized protein</fullName>
    </submittedName>
</protein>
<keyword evidence="2" id="KW-1185">Reference proteome</keyword>
<evidence type="ECO:0000313" key="2">
    <source>
        <dbReference type="Proteomes" id="UP001516464"/>
    </source>
</evidence>
<dbReference type="Proteomes" id="UP001516464">
    <property type="component" value="Unassembled WGS sequence"/>
</dbReference>